<evidence type="ECO:0000256" key="1">
    <source>
        <dbReference type="ARBA" id="ARBA00011900"/>
    </source>
</evidence>
<dbReference type="GO" id="GO:0009007">
    <property type="term" value="F:site-specific DNA-methyltransferase (adenine-specific) activity"/>
    <property type="evidence" value="ECO:0007669"/>
    <property type="project" value="UniProtKB-EC"/>
</dbReference>
<evidence type="ECO:0000259" key="7">
    <source>
        <dbReference type="Pfam" id="PF02384"/>
    </source>
</evidence>
<dbReference type="Pfam" id="PF02384">
    <property type="entry name" value="N6_Mtase"/>
    <property type="match status" value="2"/>
</dbReference>
<dbReference type="GO" id="GO:0032259">
    <property type="term" value="P:methylation"/>
    <property type="evidence" value="ECO:0007669"/>
    <property type="project" value="UniProtKB-KW"/>
</dbReference>
<feature type="domain" description="DNA methylase adenine-specific" evidence="7">
    <location>
        <begin position="328"/>
        <end position="403"/>
    </location>
</feature>
<dbReference type="EMBL" id="HE984157">
    <property type="protein sequence ID" value="CCM09598.1"/>
    <property type="molecule type" value="Genomic_DNA"/>
</dbReference>
<organism evidence="8">
    <name type="scientific">Staphylococcus pseudintermedius</name>
    <dbReference type="NCBI Taxonomy" id="283734"/>
    <lineage>
        <taxon>Bacteria</taxon>
        <taxon>Bacillati</taxon>
        <taxon>Bacillota</taxon>
        <taxon>Bacilli</taxon>
        <taxon>Bacillales</taxon>
        <taxon>Staphylococcaceae</taxon>
        <taxon>Staphylococcus</taxon>
        <taxon>Staphylococcus intermedius group</taxon>
    </lineage>
</organism>
<evidence type="ECO:0000313" key="8">
    <source>
        <dbReference type="EMBL" id="CCM09598.1"/>
    </source>
</evidence>
<evidence type="ECO:0000256" key="3">
    <source>
        <dbReference type="ARBA" id="ARBA00022679"/>
    </source>
</evidence>
<dbReference type="InterPro" id="IPR029063">
    <property type="entry name" value="SAM-dependent_MTases_sf"/>
</dbReference>
<dbReference type="GO" id="GO:0003677">
    <property type="term" value="F:DNA binding"/>
    <property type="evidence" value="ECO:0007669"/>
    <property type="project" value="InterPro"/>
</dbReference>
<dbReference type="GO" id="GO:0008170">
    <property type="term" value="F:N-methyltransferase activity"/>
    <property type="evidence" value="ECO:0007669"/>
    <property type="project" value="InterPro"/>
</dbReference>
<reference evidence="8" key="1">
    <citation type="journal article" date="2013" name="Antimicrob. Agents Chemother.">
        <title>Novel Pseudo-Staphylococcal Cassette Chromosome mec Element ({Psi}SCCmec57395) in Methicillin-Resistant Staphylococcus pseudintermedius CC45.</title>
        <authorList>
            <person name="Perreten V."/>
            <person name="Chanchaithong P."/>
            <person name="Prapasarakul N."/>
            <person name="Rossano A."/>
            <person name="Blum S.E."/>
            <person name="Elad D."/>
            <person name="Schwendener S."/>
        </authorList>
    </citation>
    <scope>NUCLEOTIDE SEQUENCE</scope>
    <source>
        <strain evidence="8">57395</strain>
    </source>
</reference>
<proteinExistence type="predicted"/>
<dbReference type="SUPFAM" id="SSF53335">
    <property type="entry name" value="S-adenosyl-L-methionine-dependent methyltransferases"/>
    <property type="match status" value="1"/>
</dbReference>
<dbReference type="PANTHER" id="PTHR42933">
    <property type="entry name" value="SLR6095 PROTEIN"/>
    <property type="match status" value="1"/>
</dbReference>
<dbReference type="PRINTS" id="PR00507">
    <property type="entry name" value="N12N6MTFRASE"/>
</dbReference>
<dbReference type="InterPro" id="IPR003356">
    <property type="entry name" value="DNA_methylase_A-5"/>
</dbReference>
<evidence type="ECO:0000256" key="6">
    <source>
        <dbReference type="ARBA" id="ARBA00047942"/>
    </source>
</evidence>
<dbReference type="EC" id="2.1.1.72" evidence="1"/>
<dbReference type="AlphaFoldDB" id="T2I4A6"/>
<evidence type="ECO:0000256" key="2">
    <source>
        <dbReference type="ARBA" id="ARBA00022603"/>
    </source>
</evidence>
<evidence type="ECO:0000256" key="4">
    <source>
        <dbReference type="ARBA" id="ARBA00022691"/>
    </source>
</evidence>
<keyword evidence="4" id="KW-0949">S-adenosyl-L-methionine</keyword>
<sequence length="947" mass="109561">MVAKDKNERKIARYLDILNFDKTWEDYTKVEEINKIFSKASKNGKGNVGKPDHVYVNEDSKLLIIIEDKNNIINHSSQSSQKAKRSYIDNCVKKAILNSDIRSTNEKIDVFDKNNPYRPSDYAVDGVYWYLNFFLLKNIKQDIIKEFFFNWKIIGLAISGDIEEKFNHKIDTFVIIDDEIRQVVLNKLVDEKEYINMYNNLLEENLIQNISTSSKKINQQLRNVDSQKRPILLSACMISLIEHENNDIDNSFIRQYKSWKSRSIAQHIPVRVEEILKAEGIPSEKRDVIKAELGFMNYDKSLTETKVLIDILDELKTNVISKFSIVSNYDIIGKFYEEFLRYAGVNNVKKGIVLTPYHITTLFTDLIPVGPEDVFIDPACGTGAFLISGMNKLLKIHKKIQNKKTAKLLEKIKDIKDFNILNAINVITNINEEFSQTEDHYNYLVYTDAEKNSLIEAISSSKIFEKDHIESVIIQVRNLQAETIYNKVKSEQLIGYEVNPTMYSLAISNMMFRGDGKSQIFYEDYFSEKADTELRRLKTNDICPTIGFVNPPYGGKDNSKNPTKKEIQFLQKLLQTATKYVIMISPLSTLFKDDAIRNNILKENTLKYVINMPKELFEPNAATNTAISVFEVGVPHDNKKVIFYNLKDDGFVLSKSKGRTNAYGKWDKIRNELLDKLFNPHKQENLIELNKSTYFLEHEVFENSEWVIQEYAKTDYDNLSYKDFVKTIKDFIVYRVKKELDIINIDLNELTMAEILASNTKIDFREYVEIDEKINVNEEGWQYIYIKDIFPNGVNRCKCSTAGDLLDGDEIYYLGAKKKDGGLIRKVAYDETLVTEGNCIGFITDGDGSIGYHNYIDLDEFIGTTNLSVGYNPNINKYSALFLVTILDLEREKYSFGRKYRTRIPKTKIKLPVKKNQRGEYKSSPDSCVKCYTMFLPFLLIKIDVFS</sequence>
<keyword evidence="5" id="KW-0680">Restriction system</keyword>
<feature type="domain" description="DNA methylase adenine-specific" evidence="7">
    <location>
        <begin position="475"/>
        <end position="652"/>
    </location>
</feature>
<evidence type="ECO:0000256" key="5">
    <source>
        <dbReference type="ARBA" id="ARBA00022747"/>
    </source>
</evidence>
<keyword evidence="2 8" id="KW-0489">Methyltransferase</keyword>
<comment type="catalytic activity">
    <reaction evidence="6">
        <text>a 2'-deoxyadenosine in DNA + S-adenosyl-L-methionine = an N(6)-methyl-2'-deoxyadenosine in DNA + S-adenosyl-L-homocysteine + H(+)</text>
        <dbReference type="Rhea" id="RHEA:15197"/>
        <dbReference type="Rhea" id="RHEA-COMP:12418"/>
        <dbReference type="Rhea" id="RHEA-COMP:12419"/>
        <dbReference type="ChEBI" id="CHEBI:15378"/>
        <dbReference type="ChEBI" id="CHEBI:57856"/>
        <dbReference type="ChEBI" id="CHEBI:59789"/>
        <dbReference type="ChEBI" id="CHEBI:90615"/>
        <dbReference type="ChEBI" id="CHEBI:90616"/>
        <dbReference type="EC" id="2.1.1.72"/>
    </reaction>
</comment>
<protein>
    <recommendedName>
        <fullName evidence="1">site-specific DNA-methyltransferase (adenine-specific)</fullName>
        <ecNumber evidence="1">2.1.1.72</ecNumber>
    </recommendedName>
</protein>
<keyword evidence="3" id="KW-0808">Transferase</keyword>
<dbReference type="GO" id="GO:0009307">
    <property type="term" value="P:DNA restriction-modification system"/>
    <property type="evidence" value="ECO:0007669"/>
    <property type="project" value="UniProtKB-KW"/>
</dbReference>
<dbReference type="InterPro" id="IPR051537">
    <property type="entry name" value="DNA_Adenine_Mtase"/>
</dbReference>
<gene>
    <name evidence="8" type="primary">mrsp-16</name>
</gene>
<dbReference type="PANTHER" id="PTHR42933:SF1">
    <property type="entry name" value="SITE-SPECIFIC DNA-METHYLTRANSFERASE (ADENINE-SPECIFIC)"/>
    <property type="match status" value="1"/>
</dbReference>
<dbReference type="Gene3D" id="3.40.50.150">
    <property type="entry name" value="Vaccinia Virus protein VP39"/>
    <property type="match status" value="1"/>
</dbReference>
<accession>T2I4A6</accession>
<name>T2I4A6_STAPS</name>